<evidence type="ECO:0000256" key="1">
    <source>
        <dbReference type="SAM" id="Coils"/>
    </source>
</evidence>
<keyword evidence="2" id="KW-0812">Transmembrane</keyword>
<keyword evidence="6" id="KW-1185">Reference proteome</keyword>
<evidence type="ECO:0000313" key="3">
    <source>
        <dbReference type="EMBL" id="GIP59648.1"/>
    </source>
</evidence>
<reference evidence="4 5" key="1">
    <citation type="submission" date="2019-11" db="EMBL/GenBank/DDBJ databases">
        <title>Draft genome sequences of five Paenibacillus species of dairy origin.</title>
        <authorList>
            <person name="Olajide A.M."/>
            <person name="Chen S."/>
            <person name="Lapointe G."/>
        </authorList>
    </citation>
    <scope>NUCLEOTIDE SEQUENCE [LARGE SCALE GENOMIC DNA]</scope>
    <source>
        <strain evidence="4 5">12CR55</strain>
    </source>
</reference>
<evidence type="ECO:0000313" key="6">
    <source>
        <dbReference type="Proteomes" id="UP000681290"/>
    </source>
</evidence>
<sequence>MQVADMVTLVTNVGFPVTLSFILIKYLLQTMGEKLDKMDDTIHLLSQQVKSLEAHADAAKAADHADTKTK</sequence>
<dbReference type="Proteomes" id="UP000447876">
    <property type="component" value="Unassembled WGS sequence"/>
</dbReference>
<gene>
    <name evidence="4" type="ORF">GNP95_04405</name>
    <name evidence="3" type="ORF">J15TS10_34620</name>
</gene>
<comment type="caution">
    <text evidence="4">The sequence shown here is derived from an EMBL/GenBank/DDBJ whole genome shotgun (WGS) entry which is preliminary data.</text>
</comment>
<organism evidence="4 5">
    <name type="scientific">Paenibacillus woosongensis</name>
    <dbReference type="NCBI Taxonomy" id="307580"/>
    <lineage>
        <taxon>Bacteria</taxon>
        <taxon>Bacillati</taxon>
        <taxon>Bacillota</taxon>
        <taxon>Bacilli</taxon>
        <taxon>Bacillales</taxon>
        <taxon>Paenibacillaceae</taxon>
        <taxon>Paenibacillus</taxon>
    </lineage>
</organism>
<evidence type="ECO:0000313" key="5">
    <source>
        <dbReference type="Proteomes" id="UP000447876"/>
    </source>
</evidence>
<dbReference type="EMBL" id="BOSM01000006">
    <property type="protein sequence ID" value="GIP59648.1"/>
    <property type="molecule type" value="Genomic_DNA"/>
</dbReference>
<evidence type="ECO:0000313" key="4">
    <source>
        <dbReference type="EMBL" id="MUG44240.1"/>
    </source>
</evidence>
<reference evidence="3 6" key="2">
    <citation type="submission" date="2021-03" db="EMBL/GenBank/DDBJ databases">
        <title>Antimicrobial resistance genes in bacteria isolated from Japanese honey, and their potential for conferring macrolide and lincosamide resistance in the American foulbrood pathogen Paenibacillus larvae.</title>
        <authorList>
            <person name="Okamoto M."/>
            <person name="Kumagai M."/>
            <person name="Kanamori H."/>
            <person name="Takamatsu D."/>
        </authorList>
    </citation>
    <scope>NUCLEOTIDE SEQUENCE [LARGE SCALE GENOMIC DNA]</scope>
    <source>
        <strain evidence="3 6">J15TS10</strain>
    </source>
</reference>
<accession>A0A7X2YYM9</accession>
<name>A0A7X2YYM9_9BACL</name>
<dbReference type="OrthoDB" id="2662123at2"/>
<keyword evidence="2" id="KW-0472">Membrane</keyword>
<dbReference type="Proteomes" id="UP000681290">
    <property type="component" value="Unassembled WGS sequence"/>
</dbReference>
<feature type="transmembrane region" description="Helical" evidence="2">
    <location>
        <begin position="6"/>
        <end position="28"/>
    </location>
</feature>
<evidence type="ECO:0008006" key="7">
    <source>
        <dbReference type="Google" id="ProtNLM"/>
    </source>
</evidence>
<dbReference type="AlphaFoldDB" id="A0A7X2YYM9"/>
<evidence type="ECO:0000256" key="2">
    <source>
        <dbReference type="SAM" id="Phobius"/>
    </source>
</evidence>
<feature type="coiled-coil region" evidence="1">
    <location>
        <begin position="35"/>
        <end position="62"/>
    </location>
</feature>
<keyword evidence="2" id="KW-1133">Transmembrane helix</keyword>
<protein>
    <recommendedName>
        <fullName evidence="7">YvrJ family protein</fullName>
    </recommendedName>
</protein>
<proteinExistence type="predicted"/>
<dbReference type="EMBL" id="WNZW01000001">
    <property type="protein sequence ID" value="MUG44240.1"/>
    <property type="molecule type" value="Genomic_DNA"/>
</dbReference>
<keyword evidence="1" id="KW-0175">Coiled coil</keyword>